<evidence type="ECO:0000256" key="13">
    <source>
        <dbReference type="NCBIfam" id="TIGR03499"/>
    </source>
</evidence>
<keyword evidence="9" id="KW-0342">GTP-binding</keyword>
<dbReference type="InterPro" id="IPR027417">
    <property type="entry name" value="P-loop_NTPase"/>
</dbReference>
<evidence type="ECO:0000259" key="16">
    <source>
        <dbReference type="SMART" id="SM00962"/>
    </source>
</evidence>
<evidence type="ECO:0000256" key="7">
    <source>
        <dbReference type="ARBA" id="ARBA00022795"/>
    </source>
</evidence>
<dbReference type="EMBL" id="CP010311">
    <property type="protein sequence ID" value="AJF07583.1"/>
    <property type="molecule type" value="Genomic_DNA"/>
</dbReference>
<keyword evidence="11" id="KW-1006">Bacterial flagellum protein export</keyword>
<feature type="domain" description="AAA+ ATPase" evidence="15">
    <location>
        <begin position="245"/>
        <end position="387"/>
    </location>
</feature>
<evidence type="ECO:0000256" key="4">
    <source>
        <dbReference type="ARBA" id="ARBA00022448"/>
    </source>
</evidence>
<dbReference type="Proteomes" id="UP000035036">
    <property type="component" value="Chromosome"/>
</dbReference>
<evidence type="ECO:0000256" key="5">
    <source>
        <dbReference type="ARBA" id="ARBA00022475"/>
    </source>
</evidence>
<dbReference type="AlphaFoldDB" id="A0A0B5FJQ3"/>
<dbReference type="OrthoDB" id="9778554at2"/>
<dbReference type="GO" id="GO:0006614">
    <property type="term" value="P:SRP-dependent cotranslational protein targeting to membrane"/>
    <property type="evidence" value="ECO:0007669"/>
    <property type="project" value="UniProtKB-UniRule"/>
</dbReference>
<dbReference type="Gene3D" id="3.40.50.300">
    <property type="entry name" value="P-loop containing nucleotide triphosphate hydrolases"/>
    <property type="match status" value="1"/>
</dbReference>
<keyword evidence="10" id="KW-0472">Membrane</keyword>
<evidence type="ECO:0000256" key="12">
    <source>
        <dbReference type="ARBA" id="ARBA00025337"/>
    </source>
</evidence>
<comment type="similarity">
    <text evidence="2">Belongs to the GTP-binding SRP family.</text>
</comment>
<keyword evidence="6" id="KW-0547">Nucleotide-binding</keyword>
<dbReference type="SUPFAM" id="SSF52540">
    <property type="entry name" value="P-loop containing nucleoside triphosphate hydrolases"/>
    <property type="match status" value="1"/>
</dbReference>
<evidence type="ECO:0000259" key="15">
    <source>
        <dbReference type="SMART" id="SM00382"/>
    </source>
</evidence>
<evidence type="ECO:0000256" key="10">
    <source>
        <dbReference type="ARBA" id="ARBA00023136"/>
    </source>
</evidence>
<evidence type="ECO:0000256" key="2">
    <source>
        <dbReference type="ARBA" id="ARBA00008531"/>
    </source>
</evidence>
<dbReference type="HOGENOM" id="CLU_009301_11_4_7"/>
<reference evidence="17 18" key="1">
    <citation type="journal article" date="2015" name="Genome Announc.">
        <title>Genomes of Geoalkalibacter ferrihydriticus Z-0531T and Geoalkalibacter subterraneus Red1T, Two Haloalkaliphilic Metal-Reducing Deltaproteobacteria.</title>
        <authorList>
            <person name="Badalamenti J.P."/>
            <person name="Krajmalnik-Brown R."/>
            <person name="Torres C.I."/>
            <person name="Bond D.R."/>
        </authorList>
    </citation>
    <scope>NUCLEOTIDE SEQUENCE [LARGE SCALE GENOMIC DNA]</scope>
    <source>
        <strain evidence="17 18">Red1</strain>
    </source>
</reference>
<dbReference type="CDD" id="cd17873">
    <property type="entry name" value="FlhF"/>
    <property type="match status" value="1"/>
</dbReference>
<dbReference type="STRING" id="483547.GSUB_14915"/>
<evidence type="ECO:0000256" key="3">
    <source>
        <dbReference type="ARBA" id="ARBA00014919"/>
    </source>
</evidence>
<comment type="function">
    <text evidence="12">Necessary for flagellar biosynthesis. May be involved in translocation of the flagellum.</text>
</comment>
<dbReference type="SMART" id="SM00382">
    <property type="entry name" value="AAA"/>
    <property type="match status" value="1"/>
</dbReference>
<keyword evidence="5" id="KW-1003">Cell membrane</keyword>
<dbReference type="GO" id="GO:0005886">
    <property type="term" value="C:plasma membrane"/>
    <property type="evidence" value="ECO:0007669"/>
    <property type="project" value="UniProtKB-SubCell"/>
</dbReference>
<proteinExistence type="inferred from homology"/>
<evidence type="ECO:0000256" key="8">
    <source>
        <dbReference type="ARBA" id="ARBA00022927"/>
    </source>
</evidence>
<dbReference type="RefSeq" id="WP_040201512.1">
    <property type="nucleotide sequence ID" value="NZ_CP010311.1"/>
</dbReference>
<dbReference type="InterPro" id="IPR000897">
    <property type="entry name" value="SRP54_GTPase_dom"/>
</dbReference>
<evidence type="ECO:0000313" key="18">
    <source>
        <dbReference type="Proteomes" id="UP000035036"/>
    </source>
</evidence>
<dbReference type="GO" id="GO:0003924">
    <property type="term" value="F:GTPase activity"/>
    <property type="evidence" value="ECO:0007669"/>
    <property type="project" value="UniProtKB-UniRule"/>
</dbReference>
<organism evidence="17 18">
    <name type="scientific">Geoalkalibacter subterraneus</name>
    <dbReference type="NCBI Taxonomy" id="483547"/>
    <lineage>
        <taxon>Bacteria</taxon>
        <taxon>Pseudomonadati</taxon>
        <taxon>Thermodesulfobacteriota</taxon>
        <taxon>Desulfuromonadia</taxon>
        <taxon>Desulfuromonadales</taxon>
        <taxon>Geoalkalibacteraceae</taxon>
        <taxon>Geoalkalibacter</taxon>
    </lineage>
</organism>
<keyword evidence="7" id="KW-1005">Bacterial flagellum biogenesis</keyword>
<keyword evidence="4" id="KW-0813">Transport</keyword>
<accession>A0A0B5FJQ3</accession>
<dbReference type="Pfam" id="PF00448">
    <property type="entry name" value="SRP54"/>
    <property type="match status" value="1"/>
</dbReference>
<dbReference type="GO" id="GO:0044781">
    <property type="term" value="P:bacterial-type flagellum organization"/>
    <property type="evidence" value="ECO:0007669"/>
    <property type="project" value="UniProtKB-UniRule"/>
</dbReference>
<evidence type="ECO:0000256" key="11">
    <source>
        <dbReference type="ARBA" id="ARBA00023225"/>
    </source>
</evidence>
<feature type="region of interest" description="Disordered" evidence="14">
    <location>
        <begin position="144"/>
        <end position="180"/>
    </location>
</feature>
<dbReference type="KEGG" id="gsb:GSUB_14915"/>
<dbReference type="GO" id="GO:0015031">
    <property type="term" value="P:protein transport"/>
    <property type="evidence" value="ECO:0007669"/>
    <property type="project" value="UniProtKB-KW"/>
</dbReference>
<dbReference type="FunFam" id="3.40.50.300:FF:000695">
    <property type="entry name" value="Flagellar biosynthesis regulator FlhF"/>
    <property type="match status" value="1"/>
</dbReference>
<evidence type="ECO:0000256" key="6">
    <source>
        <dbReference type="ARBA" id="ARBA00022741"/>
    </source>
</evidence>
<dbReference type="GO" id="GO:0005525">
    <property type="term" value="F:GTP binding"/>
    <property type="evidence" value="ECO:0007669"/>
    <property type="project" value="UniProtKB-UniRule"/>
</dbReference>
<gene>
    <name evidence="17" type="ORF">GSUB_14915</name>
</gene>
<dbReference type="InterPro" id="IPR020006">
    <property type="entry name" value="FlhF"/>
</dbReference>
<dbReference type="InterPro" id="IPR003593">
    <property type="entry name" value="AAA+_ATPase"/>
</dbReference>
<comment type="subcellular location">
    <subcellularLocation>
        <location evidence="1">Cell membrane</location>
        <topology evidence="1">Peripheral membrane protein</topology>
        <orientation evidence="1">Cytoplasmic side</orientation>
    </subcellularLocation>
</comment>
<dbReference type="PANTHER" id="PTHR43134">
    <property type="entry name" value="SIGNAL RECOGNITION PARTICLE RECEPTOR SUBUNIT ALPHA"/>
    <property type="match status" value="1"/>
</dbReference>
<dbReference type="GO" id="GO:0005047">
    <property type="term" value="F:signal recognition particle binding"/>
    <property type="evidence" value="ECO:0007669"/>
    <property type="project" value="TreeGrafter"/>
</dbReference>
<evidence type="ECO:0000256" key="9">
    <source>
        <dbReference type="ARBA" id="ARBA00023134"/>
    </source>
</evidence>
<name>A0A0B5FJQ3_9BACT</name>
<keyword evidence="18" id="KW-1185">Reference proteome</keyword>
<feature type="domain" description="SRP54-type proteins GTP-binding" evidence="16">
    <location>
        <begin position="246"/>
        <end position="437"/>
    </location>
</feature>
<dbReference type="NCBIfam" id="TIGR03499">
    <property type="entry name" value="FlhF"/>
    <property type="match status" value="1"/>
</dbReference>
<evidence type="ECO:0000256" key="1">
    <source>
        <dbReference type="ARBA" id="ARBA00004413"/>
    </source>
</evidence>
<dbReference type="Gene3D" id="1.20.120.1380">
    <property type="entry name" value="Flagellar FlhF biosynthesis protein, N domain"/>
    <property type="match status" value="1"/>
</dbReference>
<dbReference type="PANTHER" id="PTHR43134:SF3">
    <property type="entry name" value="FLAGELLAR BIOSYNTHESIS PROTEIN FLHF"/>
    <property type="match status" value="1"/>
</dbReference>
<keyword evidence="8" id="KW-0653">Protein transport</keyword>
<sequence length="437" mass="47482">MLVKVFESENMASALKKVKETLGPDALILSTRTIRKGGLGVLGKPILEVTAAVEPSGEAARSVGTTTPVAMREKKALASSRGGRRRPSFEDELSYDEIWAENRAAATQRAVPEATPRRDPREFDTLRGEIDELKSMMRGFINEARTPVSGSPGTAGDELAAAAPSRRRARSGANGTKGNEEGLDGLVALLRERGIDHEAAETIVRFACQRASDAQRRDPEVMRAIFADVIGDLIRVEAKPPAQKQQRRLALIGPTGVGKTTTIAKLAADHLLHGGKSVAMVTIDTFRIAAVEQLKVYGEIMNVPVEVVVSPKQMRGVLNRHRDKDLILIDTAGRSPRDETSLNELADILAPELGTENHLVLSAATRDEDLYGAVTRFGRVAIHNLIFTKIDECSQAGALFNVHLRHNFPIAYLTNGQRVPEDILVADSKKIARMIMG</sequence>
<dbReference type="InterPro" id="IPR047040">
    <property type="entry name" value="FlhF__GTPase_dom"/>
</dbReference>
<protein>
    <recommendedName>
        <fullName evidence="3 13">Flagellar biosynthesis protein FlhF</fullName>
    </recommendedName>
</protein>
<evidence type="ECO:0000256" key="14">
    <source>
        <dbReference type="SAM" id="MobiDB-lite"/>
    </source>
</evidence>
<dbReference type="SMART" id="SM00962">
    <property type="entry name" value="SRP54"/>
    <property type="match status" value="1"/>
</dbReference>
<evidence type="ECO:0000313" key="17">
    <source>
        <dbReference type="EMBL" id="AJF07583.1"/>
    </source>
</evidence>